<dbReference type="InterPro" id="IPR042576">
    <property type="entry name" value="TRAF3IP1_N_sf"/>
</dbReference>
<dbReference type="InterPro" id="IPR041476">
    <property type="entry name" value="TRAF3IP1_C"/>
</dbReference>
<evidence type="ECO:0000256" key="7">
    <source>
        <dbReference type="ARBA" id="ARBA00023273"/>
    </source>
</evidence>
<dbReference type="GO" id="GO:0070507">
    <property type="term" value="P:regulation of microtubule cytoskeleton organization"/>
    <property type="evidence" value="ECO:0007669"/>
    <property type="project" value="TreeGrafter"/>
</dbReference>
<keyword evidence="7" id="KW-0966">Cell projection</keyword>
<dbReference type="EMBL" id="CASHTH010002848">
    <property type="protein sequence ID" value="CAI8036160.1"/>
    <property type="molecule type" value="Genomic_DNA"/>
</dbReference>
<dbReference type="Proteomes" id="UP001174909">
    <property type="component" value="Unassembled WGS sequence"/>
</dbReference>
<proteinExistence type="inferred from homology"/>
<dbReference type="GO" id="GO:0030992">
    <property type="term" value="C:intraciliary transport particle B"/>
    <property type="evidence" value="ECO:0007669"/>
    <property type="project" value="TreeGrafter"/>
</dbReference>
<feature type="compositionally biased region" description="Basic and acidic residues" evidence="10">
    <location>
        <begin position="126"/>
        <end position="135"/>
    </location>
</feature>
<evidence type="ECO:0000256" key="10">
    <source>
        <dbReference type="SAM" id="MobiDB-lite"/>
    </source>
</evidence>
<evidence type="ECO:0000313" key="13">
    <source>
        <dbReference type="EMBL" id="CAI8036160.1"/>
    </source>
</evidence>
<gene>
    <name evidence="13" type="ORF">GBAR_LOCUS20285</name>
</gene>
<evidence type="ECO:0000256" key="1">
    <source>
        <dbReference type="ARBA" id="ARBA00004120"/>
    </source>
</evidence>
<dbReference type="Gene3D" id="1.10.418.50">
    <property type="entry name" value="Microtubule-binding protein MIP-T3"/>
    <property type="match status" value="1"/>
</dbReference>
<keyword evidence="4" id="KW-0970">Cilium biogenesis/degradation</keyword>
<dbReference type="GO" id="GO:0060271">
    <property type="term" value="P:cilium assembly"/>
    <property type="evidence" value="ECO:0007669"/>
    <property type="project" value="TreeGrafter"/>
</dbReference>
<dbReference type="GO" id="GO:0048731">
    <property type="term" value="P:system development"/>
    <property type="evidence" value="ECO:0007669"/>
    <property type="project" value="UniProtKB-ARBA"/>
</dbReference>
<protein>
    <recommendedName>
        <fullName evidence="9">TRAF3-interacting protein 1</fullName>
    </recommendedName>
</protein>
<evidence type="ECO:0000259" key="11">
    <source>
        <dbReference type="Pfam" id="PF10243"/>
    </source>
</evidence>
<comment type="caution">
    <text evidence="13">The sequence shown here is derived from an EMBL/GenBank/DDBJ whole genome shotgun (WGS) entry which is preliminary data.</text>
</comment>
<dbReference type="GO" id="GO:0042073">
    <property type="term" value="P:intraciliary transport"/>
    <property type="evidence" value="ECO:0007669"/>
    <property type="project" value="TreeGrafter"/>
</dbReference>
<dbReference type="GO" id="GO:0048513">
    <property type="term" value="P:animal organ development"/>
    <property type="evidence" value="ECO:0007669"/>
    <property type="project" value="UniProtKB-ARBA"/>
</dbReference>
<comment type="subcellular location">
    <subcellularLocation>
        <location evidence="2">Cytoplasm</location>
        <location evidence="2">Cytoskeleton</location>
        <location evidence="2">Cilium axoneme</location>
    </subcellularLocation>
    <subcellularLocation>
        <location evidence="1">Cytoplasm</location>
        <location evidence="1">Cytoskeleton</location>
        <location evidence="1">Cilium basal body</location>
    </subcellularLocation>
</comment>
<evidence type="ECO:0000256" key="2">
    <source>
        <dbReference type="ARBA" id="ARBA00004430"/>
    </source>
</evidence>
<feature type="compositionally biased region" description="Basic and acidic residues" evidence="10">
    <location>
        <begin position="144"/>
        <end position="168"/>
    </location>
</feature>
<keyword evidence="5" id="KW-0175">Coiled coil</keyword>
<reference evidence="13" key="1">
    <citation type="submission" date="2023-03" db="EMBL/GenBank/DDBJ databases">
        <authorList>
            <person name="Steffen K."/>
            <person name="Cardenas P."/>
        </authorList>
    </citation>
    <scope>NUCLEOTIDE SEQUENCE</scope>
</reference>
<feature type="domain" description="TRAF3-interacting protein 1 N-terminal" evidence="11">
    <location>
        <begin position="11"/>
        <end position="117"/>
    </location>
</feature>
<evidence type="ECO:0000259" key="12">
    <source>
        <dbReference type="Pfam" id="PF17749"/>
    </source>
</evidence>
<evidence type="ECO:0000256" key="9">
    <source>
        <dbReference type="ARBA" id="ARBA00070492"/>
    </source>
</evidence>
<dbReference type="GO" id="GO:0005930">
    <property type="term" value="C:axoneme"/>
    <property type="evidence" value="ECO:0007669"/>
    <property type="project" value="UniProtKB-SubCell"/>
</dbReference>
<evidence type="ECO:0000313" key="14">
    <source>
        <dbReference type="Proteomes" id="UP001174909"/>
    </source>
</evidence>
<feature type="compositionally biased region" description="Acidic residues" evidence="10">
    <location>
        <begin position="243"/>
        <end position="257"/>
    </location>
</feature>
<evidence type="ECO:0000256" key="6">
    <source>
        <dbReference type="ARBA" id="ARBA00023212"/>
    </source>
</evidence>
<dbReference type="AlphaFoldDB" id="A0AA35X2Z8"/>
<organism evidence="13 14">
    <name type="scientific">Geodia barretti</name>
    <name type="common">Barrett's horny sponge</name>
    <dbReference type="NCBI Taxonomy" id="519541"/>
    <lineage>
        <taxon>Eukaryota</taxon>
        <taxon>Metazoa</taxon>
        <taxon>Porifera</taxon>
        <taxon>Demospongiae</taxon>
        <taxon>Heteroscleromorpha</taxon>
        <taxon>Tetractinellida</taxon>
        <taxon>Astrophorina</taxon>
        <taxon>Geodiidae</taxon>
        <taxon>Geodia</taxon>
    </lineage>
</organism>
<dbReference type="InterPro" id="IPR018799">
    <property type="entry name" value="TRAF3IP1"/>
</dbReference>
<dbReference type="GO" id="GO:0008017">
    <property type="term" value="F:microtubule binding"/>
    <property type="evidence" value="ECO:0007669"/>
    <property type="project" value="InterPro"/>
</dbReference>
<dbReference type="Pfam" id="PF17749">
    <property type="entry name" value="MIP-T3_C"/>
    <property type="match status" value="1"/>
</dbReference>
<feature type="region of interest" description="Disordered" evidence="10">
    <location>
        <begin position="126"/>
        <end position="289"/>
    </location>
</feature>
<dbReference type="GO" id="GO:0036064">
    <property type="term" value="C:ciliary basal body"/>
    <property type="evidence" value="ECO:0007669"/>
    <property type="project" value="TreeGrafter"/>
</dbReference>
<keyword evidence="3" id="KW-0963">Cytoplasm</keyword>
<evidence type="ECO:0000256" key="3">
    <source>
        <dbReference type="ARBA" id="ARBA00022490"/>
    </source>
</evidence>
<dbReference type="Pfam" id="PF10243">
    <property type="entry name" value="MIP-T3"/>
    <property type="match status" value="1"/>
</dbReference>
<evidence type="ECO:0000256" key="5">
    <source>
        <dbReference type="ARBA" id="ARBA00023054"/>
    </source>
</evidence>
<comment type="similarity">
    <text evidence="8">Belongs to the TRAF3IP1 family.</text>
</comment>
<sequence length="441" mass="48842">MATASVDQATLKRTIDTLSKIIKKPPLTEKLLNRPPFRYIHDIIREISKATGFFDGLYTGAELDAKSFQDKESKIAFLQKTIDVLSFVQGEVVRVRASKIVAGQEAEKTNELLQLLSIAILKKSDSGETKLDRPPSARGHRRHVETGEREEGGDQGRETERGGEEKVLEPTQQSPSPSSPPPTNTTVDPQPHSLGLVSGRRPGSARPAPPRVVQHSSTANDRGVVESSVAPPTVIMDTPGGGDNEDDEDEGTEEGEDKEYVVGDSAPLAPPTSEGPNGLPPVDSASDEPEGMLTKTIVATKERLEGVRGEEGEGALEAVTPAQQRREMELVRKEMERLRGDIQLLCRYTNPMGRVMDYLQEDTDTMIQELERWRTENSGHKESLRREESITENELVPLKTQLEDVELHIEEEREKISSLKATIIRQDDSIRQLMRSIIPHS</sequence>
<keyword evidence="6" id="KW-0206">Cytoskeleton</keyword>
<dbReference type="PANTHER" id="PTHR31363">
    <property type="entry name" value="TRAF3-INTERACTING PROTEIN 1"/>
    <property type="match status" value="1"/>
</dbReference>
<dbReference type="InterPro" id="IPR040468">
    <property type="entry name" value="TRAF3IP1_N"/>
</dbReference>
<feature type="domain" description="TRAF3-interacting protein 1 C-terminal" evidence="12">
    <location>
        <begin position="287"/>
        <end position="437"/>
    </location>
</feature>
<accession>A0AA35X2Z8</accession>
<evidence type="ECO:0000256" key="8">
    <source>
        <dbReference type="ARBA" id="ARBA00043971"/>
    </source>
</evidence>
<keyword evidence="14" id="KW-1185">Reference proteome</keyword>
<dbReference type="PANTHER" id="PTHR31363:SF0">
    <property type="entry name" value="TRAF3-INTERACTING PROTEIN 1"/>
    <property type="match status" value="1"/>
</dbReference>
<evidence type="ECO:0000256" key="4">
    <source>
        <dbReference type="ARBA" id="ARBA00022794"/>
    </source>
</evidence>
<dbReference type="FunFam" id="1.10.418.50:FF:000001">
    <property type="entry name" value="TRAF3-interacting protein 1 isoform X1"/>
    <property type="match status" value="1"/>
</dbReference>
<name>A0AA35X2Z8_GEOBA</name>